<reference evidence="4" key="1">
    <citation type="submission" date="2017-02" db="UniProtKB">
        <authorList>
            <consortium name="WormBaseParasite"/>
        </authorList>
    </citation>
    <scope>IDENTIFICATION</scope>
</reference>
<sequence>MGQCPFSQKSPHIVQGNAARSPKDYVQLELNYLPALRTSYPKEIVKCRNGIVITPNLPIDEKDIVEKLEVTTSEQQTSKLFSTLKAPGTKQRNVAANPPEP</sequence>
<dbReference type="EMBL" id="UZAF01018400">
    <property type="protein sequence ID" value="VDO51314.1"/>
    <property type="molecule type" value="Genomic_DNA"/>
</dbReference>
<evidence type="ECO:0000313" key="4">
    <source>
        <dbReference type="WBParaSite" id="HPLM_0001397501-mRNA-1"/>
    </source>
</evidence>
<keyword evidence="3" id="KW-1185">Reference proteome</keyword>
<dbReference type="AlphaFoldDB" id="A0A0N4WR74"/>
<evidence type="ECO:0000256" key="1">
    <source>
        <dbReference type="SAM" id="MobiDB-lite"/>
    </source>
</evidence>
<gene>
    <name evidence="2" type="ORF">HPLM_LOCUS13967</name>
</gene>
<feature type="region of interest" description="Disordered" evidence="1">
    <location>
        <begin position="76"/>
        <end position="101"/>
    </location>
</feature>
<feature type="compositionally biased region" description="Polar residues" evidence="1">
    <location>
        <begin position="1"/>
        <end position="10"/>
    </location>
</feature>
<name>A0A0N4WR74_HAEPC</name>
<feature type="region of interest" description="Disordered" evidence="1">
    <location>
        <begin position="1"/>
        <end position="20"/>
    </location>
</feature>
<protein>
    <submittedName>
        <fullName evidence="4">L51_S25_CI-B8 domain-containing protein</fullName>
    </submittedName>
</protein>
<dbReference type="WBParaSite" id="HPLM_0001397501-mRNA-1">
    <property type="protein sequence ID" value="HPLM_0001397501-mRNA-1"/>
    <property type="gene ID" value="HPLM_0001397501"/>
</dbReference>
<accession>A0A0N4WR74</accession>
<organism evidence="4">
    <name type="scientific">Haemonchus placei</name>
    <name type="common">Barber's pole worm</name>
    <dbReference type="NCBI Taxonomy" id="6290"/>
    <lineage>
        <taxon>Eukaryota</taxon>
        <taxon>Metazoa</taxon>
        <taxon>Ecdysozoa</taxon>
        <taxon>Nematoda</taxon>
        <taxon>Chromadorea</taxon>
        <taxon>Rhabditida</taxon>
        <taxon>Rhabditina</taxon>
        <taxon>Rhabditomorpha</taxon>
        <taxon>Strongyloidea</taxon>
        <taxon>Trichostrongylidae</taxon>
        <taxon>Haemonchus</taxon>
    </lineage>
</organism>
<evidence type="ECO:0000313" key="2">
    <source>
        <dbReference type="EMBL" id="VDO51314.1"/>
    </source>
</evidence>
<evidence type="ECO:0000313" key="3">
    <source>
        <dbReference type="Proteomes" id="UP000268014"/>
    </source>
</evidence>
<reference evidence="2 3" key="2">
    <citation type="submission" date="2018-11" db="EMBL/GenBank/DDBJ databases">
        <authorList>
            <consortium name="Pathogen Informatics"/>
        </authorList>
    </citation>
    <scope>NUCLEOTIDE SEQUENCE [LARGE SCALE GENOMIC DNA]</scope>
    <source>
        <strain evidence="2 3">MHpl1</strain>
    </source>
</reference>
<dbReference type="Proteomes" id="UP000268014">
    <property type="component" value="Unassembled WGS sequence"/>
</dbReference>
<proteinExistence type="predicted"/>